<evidence type="ECO:0000313" key="14">
    <source>
        <dbReference type="EMBL" id="OGY32834.1"/>
    </source>
</evidence>
<reference evidence="14 15" key="1">
    <citation type="journal article" date="2016" name="Nat. Commun.">
        <title>Thousands of microbial genomes shed light on interconnected biogeochemical processes in an aquifer system.</title>
        <authorList>
            <person name="Anantharaman K."/>
            <person name="Brown C.T."/>
            <person name="Hug L.A."/>
            <person name="Sharon I."/>
            <person name="Castelle C.J."/>
            <person name="Probst A.J."/>
            <person name="Thomas B.C."/>
            <person name="Singh A."/>
            <person name="Wilkins M.J."/>
            <person name="Karaoz U."/>
            <person name="Brodie E.L."/>
            <person name="Williams K.H."/>
            <person name="Hubbard S.S."/>
            <person name="Banfield J.F."/>
        </authorList>
    </citation>
    <scope>NUCLEOTIDE SEQUENCE [LARGE SCALE GENOMIC DNA]</scope>
</reference>
<dbReference type="InterPro" id="IPR001305">
    <property type="entry name" value="HSP_DnaJ_Cys-rich_dom"/>
</dbReference>
<evidence type="ECO:0000256" key="1">
    <source>
        <dbReference type="ARBA" id="ARBA00022490"/>
    </source>
</evidence>
<dbReference type="PANTHER" id="PTHR43096">
    <property type="entry name" value="DNAJ HOMOLOG 1, MITOCHONDRIAL-RELATED"/>
    <property type="match status" value="1"/>
</dbReference>
<dbReference type="SUPFAM" id="SSF46565">
    <property type="entry name" value="Chaperone J-domain"/>
    <property type="match status" value="1"/>
</dbReference>
<dbReference type="Pfam" id="PF01556">
    <property type="entry name" value="DnaJ_C"/>
    <property type="match status" value="1"/>
</dbReference>
<dbReference type="PANTHER" id="PTHR43096:SF48">
    <property type="entry name" value="CHAPERONE PROTEIN DNAJ"/>
    <property type="match status" value="1"/>
</dbReference>
<proteinExistence type="inferred from homology"/>
<dbReference type="STRING" id="1802605.A3A61_01995"/>
<feature type="zinc finger region" description="CR-type" evidence="11">
    <location>
        <begin position="95"/>
        <end position="177"/>
    </location>
</feature>
<dbReference type="Gene3D" id="1.10.287.110">
    <property type="entry name" value="DnaJ domain"/>
    <property type="match status" value="1"/>
</dbReference>
<feature type="domain" description="CR-type" evidence="13">
    <location>
        <begin position="95"/>
        <end position="177"/>
    </location>
</feature>
<keyword evidence="4" id="KW-0677">Repeat</keyword>
<organism evidence="14 15">
    <name type="scientific">Candidatus Woykebacteria bacterium RIFCSPLOWO2_01_FULL_43_14</name>
    <dbReference type="NCBI Taxonomy" id="1802605"/>
    <lineage>
        <taxon>Bacteria</taxon>
        <taxon>Candidatus Woykeibacteriota</taxon>
    </lineage>
</organism>
<sequence length="314" mass="34173">FKEINEAYQVLSDPQKKAVYDQYGHSAFNQGPSGSATSWGNDFDFGNFRDPFEIFEEFFGSRSPFGFSGGARSSRYSGEDLHFELTASFKEAVFGTSKDISLERLIHCSECKSTGVAKGSKKITCDKCGGRGVLQRSANSIFGNIITNTTCDKCAGSGQIPEKQCPRCKGKTLVFSEERRTIKIPAGVDDGSVIRYQGIGNAGPNGGGYGDIYLTIRVLGSKEFRRIGQEIHSELKINFVQASLGDELSVETVDGGEKINIPPGSQPGEQIRLKGKGVPSVNGYGRGDQVVTLKVEIPRHLSTKQKDLLKQFES</sequence>
<protein>
    <recommendedName>
        <fullName evidence="10">Chaperone protein DnaJ</fullName>
    </recommendedName>
</protein>
<evidence type="ECO:0000313" key="15">
    <source>
        <dbReference type="Proteomes" id="UP000177718"/>
    </source>
</evidence>
<comment type="caution">
    <text evidence="14">The sequence shown here is derived from an EMBL/GenBank/DDBJ whole genome shotgun (WGS) entry which is preliminary data.</text>
</comment>
<dbReference type="PROSITE" id="PS51188">
    <property type="entry name" value="ZF_CR"/>
    <property type="match status" value="1"/>
</dbReference>
<evidence type="ECO:0000259" key="13">
    <source>
        <dbReference type="PROSITE" id="PS51188"/>
    </source>
</evidence>
<dbReference type="GO" id="GO:0005524">
    <property type="term" value="F:ATP binding"/>
    <property type="evidence" value="ECO:0007669"/>
    <property type="project" value="InterPro"/>
</dbReference>
<evidence type="ECO:0000256" key="6">
    <source>
        <dbReference type="ARBA" id="ARBA00022833"/>
    </source>
</evidence>
<keyword evidence="8" id="KW-0143">Chaperone</keyword>
<dbReference type="GO" id="GO:0008270">
    <property type="term" value="F:zinc ion binding"/>
    <property type="evidence" value="ECO:0007669"/>
    <property type="project" value="UniProtKB-KW"/>
</dbReference>
<keyword evidence="7" id="KW-0346">Stress response</keyword>
<comment type="similarity">
    <text evidence="9">Belongs to the DnaJ family.</text>
</comment>
<keyword evidence="2" id="KW-0235">DNA replication</keyword>
<evidence type="ECO:0000256" key="11">
    <source>
        <dbReference type="PROSITE-ProRule" id="PRU00546"/>
    </source>
</evidence>
<name>A0A1G1WYP0_9BACT</name>
<evidence type="ECO:0000256" key="7">
    <source>
        <dbReference type="ARBA" id="ARBA00023016"/>
    </source>
</evidence>
<dbReference type="GO" id="GO:0042026">
    <property type="term" value="P:protein refolding"/>
    <property type="evidence" value="ECO:0007669"/>
    <property type="project" value="TreeGrafter"/>
</dbReference>
<dbReference type="InterPro" id="IPR008971">
    <property type="entry name" value="HSP40/DnaJ_pept-bd"/>
</dbReference>
<dbReference type="Proteomes" id="UP000177718">
    <property type="component" value="Unassembled WGS sequence"/>
</dbReference>
<evidence type="ECO:0000256" key="9">
    <source>
        <dbReference type="ARBA" id="ARBA00061004"/>
    </source>
</evidence>
<dbReference type="GO" id="GO:0006260">
    <property type="term" value="P:DNA replication"/>
    <property type="evidence" value="ECO:0007669"/>
    <property type="project" value="UniProtKB-KW"/>
</dbReference>
<dbReference type="InterPro" id="IPR001623">
    <property type="entry name" value="DnaJ_domain"/>
</dbReference>
<dbReference type="GO" id="GO:0005737">
    <property type="term" value="C:cytoplasm"/>
    <property type="evidence" value="ECO:0007669"/>
    <property type="project" value="TreeGrafter"/>
</dbReference>
<accession>A0A1G1WYP0</accession>
<dbReference type="PROSITE" id="PS50076">
    <property type="entry name" value="DNAJ_2"/>
    <property type="match status" value="1"/>
</dbReference>
<dbReference type="SUPFAM" id="SSF57938">
    <property type="entry name" value="DnaJ/Hsp40 cysteine-rich domain"/>
    <property type="match status" value="1"/>
</dbReference>
<evidence type="ECO:0000259" key="12">
    <source>
        <dbReference type="PROSITE" id="PS50076"/>
    </source>
</evidence>
<dbReference type="SUPFAM" id="SSF49493">
    <property type="entry name" value="HSP40/DnaJ peptide-binding domain"/>
    <property type="match status" value="2"/>
</dbReference>
<dbReference type="EMBL" id="MHDB01000004">
    <property type="protein sequence ID" value="OGY32834.1"/>
    <property type="molecule type" value="Genomic_DNA"/>
</dbReference>
<dbReference type="Pfam" id="PF00684">
    <property type="entry name" value="DnaJ_CXXCXGXG"/>
    <property type="match status" value="1"/>
</dbReference>
<keyword evidence="1" id="KW-0963">Cytoplasm</keyword>
<keyword evidence="3 11" id="KW-0479">Metal-binding</keyword>
<evidence type="ECO:0000256" key="5">
    <source>
        <dbReference type="ARBA" id="ARBA00022771"/>
    </source>
</evidence>
<dbReference type="InterPro" id="IPR018253">
    <property type="entry name" value="DnaJ_domain_CS"/>
</dbReference>
<dbReference type="Gene3D" id="2.10.230.10">
    <property type="entry name" value="Heat shock protein DnaJ, cysteine-rich domain"/>
    <property type="match status" value="1"/>
</dbReference>
<evidence type="ECO:0000256" key="3">
    <source>
        <dbReference type="ARBA" id="ARBA00022723"/>
    </source>
</evidence>
<dbReference type="CDD" id="cd10747">
    <property type="entry name" value="DnaJ_C"/>
    <property type="match status" value="1"/>
</dbReference>
<evidence type="ECO:0000256" key="2">
    <source>
        <dbReference type="ARBA" id="ARBA00022705"/>
    </source>
</evidence>
<dbReference type="GO" id="GO:0051082">
    <property type="term" value="F:unfolded protein binding"/>
    <property type="evidence" value="ECO:0007669"/>
    <property type="project" value="InterPro"/>
</dbReference>
<feature type="non-terminal residue" evidence="14">
    <location>
        <position position="1"/>
    </location>
</feature>
<dbReference type="FunFam" id="2.60.260.20:FF:000005">
    <property type="entry name" value="Chaperone protein dnaJ 1, mitochondrial"/>
    <property type="match status" value="1"/>
</dbReference>
<dbReference type="InterPro" id="IPR012724">
    <property type="entry name" value="DnaJ"/>
</dbReference>
<dbReference type="FunFam" id="2.10.230.10:FF:000002">
    <property type="entry name" value="Molecular chaperone DnaJ"/>
    <property type="match status" value="1"/>
</dbReference>
<evidence type="ECO:0000256" key="4">
    <source>
        <dbReference type="ARBA" id="ARBA00022737"/>
    </source>
</evidence>
<evidence type="ECO:0000256" key="10">
    <source>
        <dbReference type="ARBA" id="ARBA00067609"/>
    </source>
</evidence>
<dbReference type="AlphaFoldDB" id="A0A1G1WYP0"/>
<dbReference type="CDD" id="cd10719">
    <property type="entry name" value="DnaJ_zf"/>
    <property type="match status" value="1"/>
</dbReference>
<gene>
    <name evidence="14" type="ORF">A3A61_01995</name>
</gene>
<keyword evidence="5 11" id="KW-0863">Zinc-finger</keyword>
<feature type="domain" description="J" evidence="12">
    <location>
        <begin position="1"/>
        <end position="24"/>
    </location>
</feature>
<dbReference type="HAMAP" id="MF_01152">
    <property type="entry name" value="DnaJ"/>
    <property type="match status" value="1"/>
</dbReference>
<dbReference type="Gene3D" id="2.60.260.20">
    <property type="entry name" value="Urease metallochaperone UreE, N-terminal domain"/>
    <property type="match status" value="2"/>
</dbReference>
<evidence type="ECO:0000256" key="8">
    <source>
        <dbReference type="ARBA" id="ARBA00023186"/>
    </source>
</evidence>
<dbReference type="PROSITE" id="PS00636">
    <property type="entry name" value="DNAJ_1"/>
    <property type="match status" value="1"/>
</dbReference>
<dbReference type="GO" id="GO:0009408">
    <property type="term" value="P:response to heat"/>
    <property type="evidence" value="ECO:0007669"/>
    <property type="project" value="InterPro"/>
</dbReference>
<dbReference type="GO" id="GO:0031072">
    <property type="term" value="F:heat shock protein binding"/>
    <property type="evidence" value="ECO:0007669"/>
    <property type="project" value="InterPro"/>
</dbReference>
<dbReference type="InterPro" id="IPR002939">
    <property type="entry name" value="DnaJ_C"/>
</dbReference>
<keyword evidence="6 11" id="KW-0862">Zinc</keyword>
<dbReference type="InterPro" id="IPR036869">
    <property type="entry name" value="J_dom_sf"/>
</dbReference>
<dbReference type="InterPro" id="IPR036410">
    <property type="entry name" value="HSP_DnaJ_Cys-rich_dom_sf"/>
</dbReference>